<dbReference type="Gene3D" id="3.90.470.20">
    <property type="entry name" value="4'-phosphopantetheinyl transferase domain"/>
    <property type="match status" value="1"/>
</dbReference>
<keyword evidence="2" id="KW-0808">Transferase</keyword>
<evidence type="ECO:0000313" key="5">
    <source>
        <dbReference type="Proteomes" id="UP001378960"/>
    </source>
</evidence>
<organism evidence="4 5">
    <name type="scientific">Pichia kluyveri</name>
    <name type="common">Yeast</name>
    <dbReference type="NCBI Taxonomy" id="36015"/>
    <lineage>
        <taxon>Eukaryota</taxon>
        <taxon>Fungi</taxon>
        <taxon>Dikarya</taxon>
        <taxon>Ascomycota</taxon>
        <taxon>Saccharomycotina</taxon>
        <taxon>Pichiomycetes</taxon>
        <taxon>Pichiales</taxon>
        <taxon>Pichiaceae</taxon>
        <taxon>Pichia</taxon>
    </lineage>
</organism>
<keyword evidence="5" id="KW-1185">Reference proteome</keyword>
<dbReference type="PANTHER" id="PTHR12215:SF10">
    <property type="entry name" value="L-AMINOADIPATE-SEMIALDEHYDE DEHYDROGENASE-PHOSPHOPANTETHEINYL TRANSFERASE"/>
    <property type="match status" value="1"/>
</dbReference>
<dbReference type="InterPro" id="IPR037143">
    <property type="entry name" value="4-PPantetheinyl_Trfase_dom_sf"/>
</dbReference>
<proteinExistence type="predicted"/>
<name>A0AAV5QY62_PICKL</name>
<accession>A0AAV5QY62</accession>
<gene>
    <name evidence="4" type="ORF">DAPK24_003220</name>
</gene>
<evidence type="ECO:0000256" key="1">
    <source>
        <dbReference type="ARBA" id="ARBA00013172"/>
    </source>
</evidence>
<dbReference type="GO" id="GO:0000287">
    <property type="term" value="F:magnesium ion binding"/>
    <property type="evidence" value="ECO:0007669"/>
    <property type="project" value="InterPro"/>
</dbReference>
<dbReference type="AlphaFoldDB" id="A0AAV5QY62"/>
<reference evidence="4 5" key="1">
    <citation type="journal article" date="2023" name="Elife">
        <title>Identification of key yeast species and microbe-microbe interactions impacting larval growth of Drosophila in the wild.</title>
        <authorList>
            <person name="Mure A."/>
            <person name="Sugiura Y."/>
            <person name="Maeda R."/>
            <person name="Honda K."/>
            <person name="Sakurai N."/>
            <person name="Takahashi Y."/>
            <person name="Watada M."/>
            <person name="Katoh T."/>
            <person name="Gotoh A."/>
            <person name="Gotoh Y."/>
            <person name="Taniguchi I."/>
            <person name="Nakamura K."/>
            <person name="Hayashi T."/>
            <person name="Katayama T."/>
            <person name="Uemura T."/>
            <person name="Hattori Y."/>
        </authorList>
    </citation>
    <scope>NUCLEOTIDE SEQUENCE [LARGE SCALE GENOMIC DNA]</scope>
    <source>
        <strain evidence="4 5">PK-24</strain>
    </source>
</reference>
<comment type="caution">
    <text evidence="4">The sequence shown here is derived from an EMBL/GenBank/DDBJ whole genome shotgun (WGS) entry which is preliminary data.</text>
</comment>
<dbReference type="InterPro" id="IPR050559">
    <property type="entry name" value="P-Pant_transferase_sf"/>
</dbReference>
<dbReference type="PANTHER" id="PTHR12215">
    <property type="entry name" value="PHOSPHOPANTETHEINE TRANSFERASE"/>
    <property type="match status" value="1"/>
</dbReference>
<dbReference type="GO" id="GO:0008897">
    <property type="term" value="F:holo-[acyl-carrier-protein] synthase activity"/>
    <property type="evidence" value="ECO:0007669"/>
    <property type="project" value="UniProtKB-EC"/>
</dbReference>
<dbReference type="InterPro" id="IPR008278">
    <property type="entry name" value="4-PPantetheinyl_Trfase_dom"/>
</dbReference>
<dbReference type="GO" id="GO:0019878">
    <property type="term" value="P:lysine biosynthetic process via aminoadipic acid"/>
    <property type="evidence" value="ECO:0007669"/>
    <property type="project" value="TreeGrafter"/>
</dbReference>
<dbReference type="EC" id="2.7.8.7" evidence="1"/>
<evidence type="ECO:0000259" key="3">
    <source>
        <dbReference type="Pfam" id="PF01648"/>
    </source>
</evidence>
<dbReference type="EMBL" id="BTGB01000001">
    <property type="protein sequence ID" value="GMM43747.1"/>
    <property type="molecule type" value="Genomic_DNA"/>
</dbReference>
<sequence length="274" mass="32107">MTSLINKDDTLFLYYTTLLKGGQIDESVLQLRDEFKFEWLLRNLDLPSQLKVRNIKNELDRYVKLINMLILSYVVSTVENKMSKLEMTRNKYGKPKMLNRKYQFNISDENGLVSLAIGFNENMEAEDIGMDLANPKDIERFELSDLAHFYRKDFRGIFGDKEVEWLDQEFERLDYDKRLQLLSQCWALKESYCKYLGVGITAGMENFPFTDFTVLKNSHGDCFELSPIVSYKPLNLCLKIPESEIILSVFSHYSKVKLEKIDVKTIIDYFLNKG</sequence>
<dbReference type="Proteomes" id="UP001378960">
    <property type="component" value="Unassembled WGS sequence"/>
</dbReference>
<dbReference type="Pfam" id="PF01648">
    <property type="entry name" value="ACPS"/>
    <property type="match status" value="1"/>
</dbReference>
<dbReference type="GO" id="GO:0005829">
    <property type="term" value="C:cytosol"/>
    <property type="evidence" value="ECO:0007669"/>
    <property type="project" value="TreeGrafter"/>
</dbReference>
<protein>
    <recommendedName>
        <fullName evidence="1">holo-[acyl-carrier-protein] synthase</fullName>
        <ecNumber evidence="1">2.7.8.7</ecNumber>
    </recommendedName>
</protein>
<dbReference type="SUPFAM" id="SSF56214">
    <property type="entry name" value="4'-phosphopantetheinyl transferase"/>
    <property type="match status" value="2"/>
</dbReference>
<evidence type="ECO:0000256" key="2">
    <source>
        <dbReference type="ARBA" id="ARBA00022679"/>
    </source>
</evidence>
<evidence type="ECO:0000313" key="4">
    <source>
        <dbReference type="EMBL" id="GMM43747.1"/>
    </source>
</evidence>
<feature type="domain" description="4'-phosphopantetheinyl transferase" evidence="3">
    <location>
        <begin position="137"/>
        <end position="217"/>
    </location>
</feature>